<gene>
    <name evidence="2" type="ORF">SAMN04487906_0628</name>
</gene>
<evidence type="ECO:0000313" key="3">
    <source>
        <dbReference type="Proteomes" id="UP000183209"/>
    </source>
</evidence>
<dbReference type="EMBL" id="FPAG01000002">
    <property type="protein sequence ID" value="SFS51088.1"/>
    <property type="molecule type" value="Genomic_DNA"/>
</dbReference>
<name>A0A1I6QFM8_9FLAO</name>
<dbReference type="OrthoDB" id="1421172at2"/>
<dbReference type="InterPro" id="IPR033122">
    <property type="entry name" value="LETM1-like_RBD"/>
</dbReference>
<dbReference type="GO" id="GO:0043022">
    <property type="term" value="F:ribosome binding"/>
    <property type="evidence" value="ECO:0007669"/>
    <property type="project" value="InterPro"/>
</dbReference>
<organism evidence="2 3">
    <name type="scientific">Zhouia amylolytica</name>
    <dbReference type="NCBI Taxonomy" id="376730"/>
    <lineage>
        <taxon>Bacteria</taxon>
        <taxon>Pseudomonadati</taxon>
        <taxon>Bacteroidota</taxon>
        <taxon>Flavobacteriia</taxon>
        <taxon>Flavobacteriales</taxon>
        <taxon>Flavobacteriaceae</taxon>
        <taxon>Zhouia</taxon>
    </lineage>
</organism>
<dbReference type="RefSeq" id="WP_074976844.1">
    <property type="nucleotide sequence ID" value="NZ_FPAG01000002.1"/>
</dbReference>
<evidence type="ECO:0000259" key="1">
    <source>
        <dbReference type="Pfam" id="PF07766"/>
    </source>
</evidence>
<dbReference type="Pfam" id="PF07766">
    <property type="entry name" value="LETM1_RBD"/>
    <property type="match status" value="1"/>
</dbReference>
<proteinExistence type="predicted"/>
<dbReference type="NCBIfam" id="NF040639">
    <property type="entry name" value="LETM1_rel_film"/>
    <property type="match status" value="1"/>
</dbReference>
<reference evidence="2 3" key="1">
    <citation type="submission" date="2016-10" db="EMBL/GenBank/DDBJ databases">
        <authorList>
            <person name="de Groot N.N."/>
        </authorList>
    </citation>
    <scope>NUCLEOTIDE SEQUENCE [LARGE SCALE GENOMIC DNA]</scope>
    <source>
        <strain evidence="2 3">CGMCC 1.6114</strain>
    </source>
</reference>
<accession>A0A1I6QFM8</accession>
<sequence>MNPSAQGWIYKFGSLIKDKQDLFTDEEGLYSILRGMGFVYGANVEVLPFLNYHLDYSEDELAKINLITALYYTYKLNTAKPSFENFINDSVNFYKELEGDNFSFFDKIFGGNKNDSKLEKYLHSRVQIDENILTKSFNKIITNSLLYVDVLTFGHYLKSKESPKQYARKLERIIINLAYHTLLSKEEKTQNDEQLLYLFEASLTYHQQTSVKDFDGSYLSELKSGLLESEQKYLIDIACMAAWEDKTFEYKESEFIFGIGKDLGLPNKDIEESLDHVATFFETNKEKISIFKVANPAKQFYDNANQTVKKLITRNSKRLLKELSQSKELLFLLTKSTSQDLSEEERKKVRDQLLDIFKSIPSLAIFALPGGAILLPLFIKLIPKLLPSAFDDNRIEE</sequence>
<dbReference type="Proteomes" id="UP000183209">
    <property type="component" value="Unassembled WGS sequence"/>
</dbReference>
<feature type="domain" description="Letm1 RBD" evidence="1">
    <location>
        <begin position="341"/>
        <end position="394"/>
    </location>
</feature>
<protein>
    <submittedName>
        <fullName evidence="2">LETM1-like protein</fullName>
    </submittedName>
</protein>
<dbReference type="AlphaFoldDB" id="A0A1I6QFM8"/>
<evidence type="ECO:0000313" key="2">
    <source>
        <dbReference type="EMBL" id="SFS51088.1"/>
    </source>
</evidence>